<dbReference type="InterPro" id="IPR052340">
    <property type="entry name" value="RNase_Y/CdgJ"/>
</dbReference>
<evidence type="ECO:0000259" key="1">
    <source>
        <dbReference type="PROSITE" id="PS51833"/>
    </source>
</evidence>
<dbReference type="Proteomes" id="UP001179361">
    <property type="component" value="Unassembled WGS sequence"/>
</dbReference>
<feature type="domain" description="HDOD" evidence="1">
    <location>
        <begin position="85"/>
        <end position="274"/>
    </location>
</feature>
<dbReference type="Gene3D" id="1.10.3210.10">
    <property type="entry name" value="Hypothetical protein af1432"/>
    <property type="match status" value="1"/>
</dbReference>
<accession>A0ABS8Q462</accession>
<dbReference type="EMBL" id="JAJNOC010000002">
    <property type="protein sequence ID" value="MCD2516527.1"/>
    <property type="molecule type" value="Genomic_DNA"/>
</dbReference>
<keyword evidence="3" id="KW-1185">Reference proteome</keyword>
<comment type="caution">
    <text evidence="2">The sequence shown here is derived from an EMBL/GenBank/DDBJ whole genome shotgun (WGS) entry which is preliminary data.</text>
</comment>
<sequence>MKNWFARWFGGATRADAGTPAVPHVPAAAAQAAPAAHAQPSFDLELAFHAWLSGPVAHAGETRDALILDELAKLARQPDSAAELVPRVPAVVPQLLRSLREEGTSSTELARQVAQDVTLVAEVIREVNSPYYRPAAPVRTIEGAVMLLGQNGLRMLLARVAFRPVISAQTGRLARQAAPQLWRQSEKCALATSLAAPGCGADPFEACLAGLMQNVGLVVALRLIDQVDGAGRMPQSDAFAHAMRGSARVLSARIAQEWELPPPVGAAILQAGEADTTPLARALRVGDRLATLRVLAEAGVEEAQEAVGQLPDHERRIFDKLGES</sequence>
<name>A0ABS8Q462_9BURK</name>
<evidence type="ECO:0000313" key="3">
    <source>
        <dbReference type="Proteomes" id="UP001179361"/>
    </source>
</evidence>
<dbReference type="InterPro" id="IPR013976">
    <property type="entry name" value="HDOD"/>
</dbReference>
<dbReference type="RefSeq" id="WP_231057842.1">
    <property type="nucleotide sequence ID" value="NZ_JAJNOC010000002.1"/>
</dbReference>
<dbReference type="PANTHER" id="PTHR33525">
    <property type="match status" value="1"/>
</dbReference>
<dbReference type="PANTHER" id="PTHR33525:SF6">
    <property type="entry name" value="HDOD DOMAIN-CONTAINING PROTEIN"/>
    <property type="match status" value="1"/>
</dbReference>
<evidence type="ECO:0000313" key="2">
    <source>
        <dbReference type="EMBL" id="MCD2516527.1"/>
    </source>
</evidence>
<reference evidence="2" key="1">
    <citation type="submission" date="2021-11" db="EMBL/GenBank/DDBJ databases">
        <title>The complete genome of Massilia sp sp. G4R7.</title>
        <authorList>
            <person name="Liu L."/>
            <person name="Yue J."/>
            <person name="Yuan J."/>
            <person name="Yang F."/>
            <person name="Li L."/>
        </authorList>
    </citation>
    <scope>NUCLEOTIDE SEQUENCE</scope>
    <source>
        <strain evidence="2">G4R7</strain>
    </source>
</reference>
<dbReference type="PROSITE" id="PS51833">
    <property type="entry name" value="HDOD"/>
    <property type="match status" value="1"/>
</dbReference>
<gene>
    <name evidence="2" type="ORF">LQ564_09420</name>
</gene>
<dbReference type="Pfam" id="PF08668">
    <property type="entry name" value="HDOD"/>
    <property type="match status" value="1"/>
</dbReference>
<dbReference type="SUPFAM" id="SSF109604">
    <property type="entry name" value="HD-domain/PDEase-like"/>
    <property type="match status" value="1"/>
</dbReference>
<organism evidence="2 3">
    <name type="scientific">Massilia phyllostachyos</name>
    <dbReference type="NCBI Taxonomy" id="2898585"/>
    <lineage>
        <taxon>Bacteria</taxon>
        <taxon>Pseudomonadati</taxon>
        <taxon>Pseudomonadota</taxon>
        <taxon>Betaproteobacteria</taxon>
        <taxon>Burkholderiales</taxon>
        <taxon>Oxalobacteraceae</taxon>
        <taxon>Telluria group</taxon>
        <taxon>Massilia</taxon>
    </lineage>
</organism>
<protein>
    <submittedName>
        <fullName evidence="2">HDOD domain-containing protein</fullName>
    </submittedName>
</protein>
<proteinExistence type="predicted"/>